<name>A0A2S4W704_9BASI</name>
<organism evidence="1 2">
    <name type="scientific">Puccinia striiformis</name>
    <dbReference type="NCBI Taxonomy" id="27350"/>
    <lineage>
        <taxon>Eukaryota</taxon>
        <taxon>Fungi</taxon>
        <taxon>Dikarya</taxon>
        <taxon>Basidiomycota</taxon>
        <taxon>Pucciniomycotina</taxon>
        <taxon>Pucciniomycetes</taxon>
        <taxon>Pucciniales</taxon>
        <taxon>Pucciniaceae</taxon>
        <taxon>Puccinia</taxon>
    </lineage>
</organism>
<sequence length="139" mass="15227">MHPLQLFGLLLSLTGVVLSIWRPRDNSDETVYRCPGFDKSVPSNYATAYCGAKYGVRGNNVIESYTFLPAHSVFGGYNCRTLKVTADSNWCCSGTVPYSDKVSTDFFYYSCPKSNLLSVAKADVVNKMCKKVPSLPGTG</sequence>
<proteinExistence type="predicted"/>
<reference evidence="1" key="1">
    <citation type="submission" date="2017-12" db="EMBL/GenBank/DDBJ databases">
        <title>Gene loss provides genomic basis for host adaptation in cereal stripe rust fungi.</title>
        <authorList>
            <person name="Xia C."/>
        </authorList>
    </citation>
    <scope>NUCLEOTIDE SEQUENCE [LARGE SCALE GENOMIC DNA]</scope>
    <source>
        <strain evidence="1">93-210</strain>
    </source>
</reference>
<evidence type="ECO:0000313" key="2">
    <source>
        <dbReference type="Proteomes" id="UP000239156"/>
    </source>
</evidence>
<dbReference type="EMBL" id="PKSL01000002">
    <property type="protein sequence ID" value="POW17526.1"/>
    <property type="molecule type" value="Genomic_DNA"/>
</dbReference>
<evidence type="ECO:0000313" key="1">
    <source>
        <dbReference type="EMBL" id="POW17526.1"/>
    </source>
</evidence>
<gene>
    <name evidence="1" type="ORF">PSTT_00449</name>
</gene>
<dbReference type="VEuPathDB" id="FungiDB:PSHT_03318"/>
<dbReference type="VEuPathDB" id="FungiDB:PSTT_00449"/>
<dbReference type="Proteomes" id="UP000239156">
    <property type="component" value="Unassembled WGS sequence"/>
</dbReference>
<comment type="caution">
    <text evidence="1">The sequence shown here is derived from an EMBL/GenBank/DDBJ whole genome shotgun (WGS) entry which is preliminary data.</text>
</comment>
<keyword evidence="2" id="KW-1185">Reference proteome</keyword>
<dbReference type="AlphaFoldDB" id="A0A2S4W704"/>
<protein>
    <submittedName>
        <fullName evidence="1">Uncharacterized protein</fullName>
    </submittedName>
</protein>
<accession>A0A2S4W704</accession>